<comment type="caution">
    <text evidence="2">The sequence shown here is derived from an EMBL/GenBank/DDBJ whole genome shotgun (WGS) entry which is preliminary data.</text>
</comment>
<keyword evidence="2" id="KW-0371">Homeobox</keyword>
<feature type="compositionally biased region" description="Basic and acidic residues" evidence="1">
    <location>
        <begin position="51"/>
        <end position="60"/>
    </location>
</feature>
<evidence type="ECO:0000313" key="2">
    <source>
        <dbReference type="EMBL" id="OJD35112.1"/>
    </source>
</evidence>
<dbReference type="GeneID" id="31012189"/>
<feature type="region of interest" description="Disordered" evidence="1">
    <location>
        <begin position="1"/>
        <end position="60"/>
    </location>
</feature>
<gene>
    <name evidence="2" type="ORF">BKCO1_19000142</name>
</gene>
<dbReference type="GO" id="GO:0003677">
    <property type="term" value="F:DNA binding"/>
    <property type="evidence" value="ECO:0007669"/>
    <property type="project" value="UniProtKB-KW"/>
</dbReference>
<dbReference type="EMBL" id="MNUE01000019">
    <property type="protein sequence ID" value="OJD35112.1"/>
    <property type="molecule type" value="Genomic_DNA"/>
</dbReference>
<evidence type="ECO:0000313" key="3">
    <source>
        <dbReference type="Proteomes" id="UP000183809"/>
    </source>
</evidence>
<feature type="region of interest" description="Disordered" evidence="1">
    <location>
        <begin position="400"/>
        <end position="431"/>
    </location>
</feature>
<organism evidence="2 3">
    <name type="scientific">Diplodia corticola</name>
    <dbReference type="NCBI Taxonomy" id="236234"/>
    <lineage>
        <taxon>Eukaryota</taxon>
        <taxon>Fungi</taxon>
        <taxon>Dikarya</taxon>
        <taxon>Ascomycota</taxon>
        <taxon>Pezizomycotina</taxon>
        <taxon>Dothideomycetes</taxon>
        <taxon>Dothideomycetes incertae sedis</taxon>
        <taxon>Botryosphaeriales</taxon>
        <taxon>Botryosphaeriaceae</taxon>
        <taxon>Diplodia</taxon>
    </lineage>
</organism>
<feature type="compositionally biased region" description="Basic and acidic residues" evidence="1">
    <location>
        <begin position="405"/>
        <end position="415"/>
    </location>
</feature>
<sequence length="520" mass="58046">MIPRRGSPYAAANAPLAMLRRRSDTQPMGPQRAASTREAAAPVAHKPSVSKTEERETNEKLQEQWSDAICRNMNLPKGYAQVAVLIVKWAEHLDELRTAEEVEKLTEVFRDDFHYVTVTVSLDDNSSPQHQLVHEITGFLKHFDDPNNLLIIYYTGHAGFDEDTGELEFYARKTSEDIPGARYAAQCAGWNSAESLFLQGTQADTLAILDTCYASNVTKGAQDTGRAYQLLAASGPGRMTAGPGRKSFTTAMIESLKECLNENGHKPFSLWKLSSKINEKQYRRQNPCFPHDRLKKHDRQIELAPLKGKRSERDENKMALMQRTSAADLTLRFALGSKSFTREHIEKLTRELPKAYESAGLKLQRIDWVGLEERPPIDFRSTVTAFSVAHRWLQRALPNRKRSARLQEEPFRVVTDDLPPPRELPQPHGASTNVETAALNNTELDSMHAEATPPALERGTHRQDPDDSNLDAVPTPPREQAVSDKIGSVAQVTAAVIGMGLLSCVTTVLCTRAALKSFRL</sequence>
<feature type="region of interest" description="Disordered" evidence="1">
    <location>
        <begin position="448"/>
        <end position="484"/>
    </location>
</feature>
<protein>
    <submittedName>
        <fullName evidence="2">Homeobox domain containing protein</fullName>
    </submittedName>
</protein>
<dbReference type="STRING" id="236234.A0A1J9R3C2"/>
<dbReference type="OrthoDB" id="4760831at2759"/>
<dbReference type="RefSeq" id="XP_020131372.1">
    <property type="nucleotide sequence ID" value="XM_020271930.1"/>
</dbReference>
<dbReference type="Proteomes" id="UP000183809">
    <property type="component" value="Unassembled WGS sequence"/>
</dbReference>
<accession>A0A1J9R3C2</accession>
<keyword evidence="2" id="KW-0238">DNA-binding</keyword>
<proteinExistence type="predicted"/>
<keyword evidence="3" id="KW-1185">Reference proteome</keyword>
<name>A0A1J9R3C2_9PEZI</name>
<evidence type="ECO:0000256" key="1">
    <source>
        <dbReference type="SAM" id="MobiDB-lite"/>
    </source>
</evidence>
<dbReference type="AlphaFoldDB" id="A0A1J9R3C2"/>
<reference evidence="2 3" key="1">
    <citation type="submission" date="2016-10" db="EMBL/GenBank/DDBJ databases">
        <title>Proteomics and genomics reveal pathogen-plant mechanisms compatible with a hemibiotrophic lifestyle of Diplodia corticola.</title>
        <authorList>
            <person name="Fernandes I."/>
            <person name="De Jonge R."/>
            <person name="Van De Peer Y."/>
            <person name="Devreese B."/>
            <person name="Alves A."/>
            <person name="Esteves A.C."/>
        </authorList>
    </citation>
    <scope>NUCLEOTIDE SEQUENCE [LARGE SCALE GENOMIC DNA]</scope>
    <source>
        <strain evidence="2 3">CBS 112549</strain>
    </source>
</reference>